<evidence type="ECO:0000313" key="3">
    <source>
        <dbReference type="Proteomes" id="UP000184375"/>
    </source>
</evidence>
<proteinExistence type="predicted"/>
<dbReference type="RefSeq" id="WP_073255647.1">
    <property type="nucleotide sequence ID" value="NZ_FRCR01000005.1"/>
</dbReference>
<dbReference type="PANTHER" id="PTHR34988">
    <property type="entry name" value="PROTEIN, PUTATIVE-RELATED"/>
    <property type="match status" value="1"/>
</dbReference>
<reference evidence="3" key="1">
    <citation type="submission" date="2016-11" db="EMBL/GenBank/DDBJ databases">
        <authorList>
            <person name="Varghese N."/>
            <person name="Submissions S."/>
        </authorList>
    </citation>
    <scope>NUCLEOTIDE SEQUENCE [LARGE SCALE GENOMIC DNA]</scope>
    <source>
        <strain evidence="3">DSM 18802</strain>
    </source>
</reference>
<dbReference type="CDD" id="cd11378">
    <property type="entry name" value="DUF296"/>
    <property type="match status" value="1"/>
</dbReference>
<dbReference type="SUPFAM" id="SSF117856">
    <property type="entry name" value="AF0104/ALDC/Ptd012-like"/>
    <property type="match status" value="1"/>
</dbReference>
<feature type="domain" description="PPC" evidence="1">
    <location>
        <begin position="6"/>
        <end position="141"/>
    </location>
</feature>
<dbReference type="Pfam" id="PF03479">
    <property type="entry name" value="PCC"/>
    <property type="match status" value="1"/>
</dbReference>
<dbReference type="OrthoDB" id="9791702at2"/>
<dbReference type="PIRSF" id="PIRSF016702">
    <property type="entry name" value="DNA_bp_PD1"/>
    <property type="match status" value="1"/>
</dbReference>
<protein>
    <recommendedName>
        <fullName evidence="1">PPC domain-containing protein</fullName>
    </recommendedName>
</protein>
<dbReference type="EMBL" id="FRCR01000005">
    <property type="protein sequence ID" value="SHM43765.1"/>
    <property type="molecule type" value="Genomic_DNA"/>
</dbReference>
<dbReference type="InterPro" id="IPR005175">
    <property type="entry name" value="PPC_dom"/>
</dbReference>
<dbReference type="Proteomes" id="UP000184375">
    <property type="component" value="Unassembled WGS sequence"/>
</dbReference>
<name>A0A1M7ISU2_9FIRM</name>
<accession>A0A1M7ISU2</accession>
<organism evidence="2 3">
    <name type="scientific">Caldanaerovirga acetigignens</name>
    <dbReference type="NCBI Taxonomy" id="447595"/>
    <lineage>
        <taxon>Bacteria</taxon>
        <taxon>Bacillati</taxon>
        <taxon>Bacillota</taxon>
        <taxon>Clostridia</taxon>
        <taxon>Thermosediminibacterales</taxon>
        <taxon>Thermosediminibacteraceae</taxon>
        <taxon>Caldanaerovirga</taxon>
    </lineage>
</organism>
<dbReference type="PANTHER" id="PTHR34988:SF1">
    <property type="entry name" value="DNA-BINDING PROTEIN"/>
    <property type="match status" value="1"/>
</dbReference>
<dbReference type="PROSITE" id="PS51742">
    <property type="entry name" value="PPC"/>
    <property type="match status" value="1"/>
</dbReference>
<dbReference type="AlphaFoldDB" id="A0A1M7ISU2"/>
<gene>
    <name evidence="2" type="ORF">SAMN05660826_01021</name>
</gene>
<dbReference type="Gene3D" id="3.30.1330.80">
    <property type="entry name" value="Hypothetical protein, similar to alpha- acetolactate decarboxylase, domain 2"/>
    <property type="match status" value="1"/>
</dbReference>
<evidence type="ECO:0000313" key="2">
    <source>
        <dbReference type="EMBL" id="SHM43765.1"/>
    </source>
</evidence>
<dbReference type="InterPro" id="IPR025707">
    <property type="entry name" value="DNA_bp_PD1"/>
</dbReference>
<evidence type="ECO:0000259" key="1">
    <source>
        <dbReference type="PROSITE" id="PS51742"/>
    </source>
</evidence>
<keyword evidence="3" id="KW-1185">Reference proteome</keyword>
<sequence length="141" mass="15764">MLVNEYKSGREFLGRLEHGKDLLSSLLSLVEGKDIKAGIVKVIGACKKSVVAIYDQEKKEYRNVVLERPMEILSCIGNISRFQGKPALHLHVVLGDRDGKAFGGHLLEGTEVFAAEFYIKELLGDSLERKYDEITGLNLWS</sequence>
<dbReference type="STRING" id="447595.SAMN05660826_01021"/>